<keyword evidence="3" id="KW-1185">Reference proteome</keyword>
<sequence>MNVNLIPGKFCTMIKWLDHKIKQERLPEMARYCILSFDEMTTKVQVEYDKGLKCYSGFVSSEIAKDEDEKLTKASHCLAFVLRGLTTHWKQLLTYLLTGSSVHPGKLWLFLEEMLTLLSKYNFHVLALASDMGGGNQALWKLKGILWSRGQINQSIPHPAPAPFISASCLASSNTSIPAPNPTASAGFMSAPTPSSVTTSIPKLRFTPDTPHLLKNMWAQLLRTIFLLPASFLAKHQLDSNIVSPHHVRE</sequence>
<dbReference type="Pfam" id="PF21787">
    <property type="entry name" value="TNP-like_RNaseH_N"/>
    <property type="match status" value="1"/>
</dbReference>
<evidence type="ECO:0000313" key="3">
    <source>
        <dbReference type="Proteomes" id="UP001219518"/>
    </source>
</evidence>
<organism evidence="2 3">
    <name type="scientific">Frankliniella fusca</name>
    <dbReference type="NCBI Taxonomy" id="407009"/>
    <lineage>
        <taxon>Eukaryota</taxon>
        <taxon>Metazoa</taxon>
        <taxon>Ecdysozoa</taxon>
        <taxon>Arthropoda</taxon>
        <taxon>Hexapoda</taxon>
        <taxon>Insecta</taxon>
        <taxon>Pterygota</taxon>
        <taxon>Neoptera</taxon>
        <taxon>Paraneoptera</taxon>
        <taxon>Thysanoptera</taxon>
        <taxon>Terebrantia</taxon>
        <taxon>Thripoidea</taxon>
        <taxon>Thripidae</taxon>
        <taxon>Frankliniella</taxon>
    </lineage>
</organism>
<reference evidence="2" key="1">
    <citation type="submission" date="2021-07" db="EMBL/GenBank/DDBJ databases">
        <authorList>
            <person name="Catto M.A."/>
            <person name="Jacobson A."/>
            <person name="Kennedy G."/>
            <person name="Labadie P."/>
            <person name="Hunt B.G."/>
            <person name="Srinivasan R."/>
        </authorList>
    </citation>
    <scope>NUCLEOTIDE SEQUENCE</scope>
    <source>
        <strain evidence="2">PL_HMW_Pooled</strain>
        <tissue evidence="2">Head</tissue>
    </source>
</reference>
<gene>
    <name evidence="2" type="ORF">KUF71_018034</name>
</gene>
<name>A0AAE1HX39_9NEOP</name>
<reference evidence="2" key="2">
    <citation type="journal article" date="2023" name="BMC Genomics">
        <title>Pest status, molecular evolution, and epigenetic factors derived from the genome assembly of Frankliniella fusca, a thysanopteran phytovirus vector.</title>
        <authorList>
            <person name="Catto M.A."/>
            <person name="Labadie P.E."/>
            <person name="Jacobson A.L."/>
            <person name="Kennedy G.G."/>
            <person name="Srinivasan R."/>
            <person name="Hunt B.G."/>
        </authorList>
    </citation>
    <scope>NUCLEOTIDE SEQUENCE</scope>
    <source>
        <strain evidence="2">PL_HMW_Pooled</strain>
    </source>
</reference>
<protein>
    <submittedName>
        <fullName evidence="2">Transposable element P transposase</fullName>
    </submittedName>
</protein>
<evidence type="ECO:0000313" key="2">
    <source>
        <dbReference type="EMBL" id="KAK3929397.1"/>
    </source>
</evidence>
<feature type="domain" description="Transposable element P transposase-like RNase H" evidence="1">
    <location>
        <begin position="11"/>
        <end position="142"/>
    </location>
</feature>
<dbReference type="InterPro" id="IPR048365">
    <property type="entry name" value="TNP-like_RNaseH_N"/>
</dbReference>
<dbReference type="Proteomes" id="UP001219518">
    <property type="component" value="Unassembled WGS sequence"/>
</dbReference>
<proteinExistence type="predicted"/>
<comment type="caution">
    <text evidence="2">The sequence shown here is derived from an EMBL/GenBank/DDBJ whole genome shotgun (WGS) entry which is preliminary data.</text>
</comment>
<feature type="non-terminal residue" evidence="2">
    <location>
        <position position="250"/>
    </location>
</feature>
<dbReference type="EMBL" id="JAHWGI010001400">
    <property type="protein sequence ID" value="KAK3929397.1"/>
    <property type="molecule type" value="Genomic_DNA"/>
</dbReference>
<dbReference type="AlphaFoldDB" id="A0AAE1HX39"/>
<evidence type="ECO:0000259" key="1">
    <source>
        <dbReference type="Pfam" id="PF21787"/>
    </source>
</evidence>
<accession>A0AAE1HX39</accession>